<evidence type="ECO:0000256" key="7">
    <source>
        <dbReference type="ARBA" id="ARBA00023002"/>
    </source>
</evidence>
<keyword evidence="13" id="KW-1185">Reference proteome</keyword>
<keyword evidence="9 11" id="KW-0627">Porphyrin biosynthesis</keyword>
<evidence type="ECO:0000256" key="11">
    <source>
        <dbReference type="RuleBase" id="RU367069"/>
    </source>
</evidence>
<comment type="pathway">
    <text evidence="2 11">Porphyrin-containing compound metabolism; protoporphyrin-IX biosynthesis; protoporphyrin-IX from protoporphyrinogen-IX: step 1/1.</text>
</comment>
<dbReference type="GO" id="GO:0004729">
    <property type="term" value="F:oxygen-dependent protoporphyrinogen oxidase activity"/>
    <property type="evidence" value="ECO:0007669"/>
    <property type="project" value="UniProtKB-UniRule"/>
</dbReference>
<comment type="subcellular location">
    <subcellularLocation>
        <location evidence="11">Mitochondrion inner membrane</location>
    </subcellularLocation>
</comment>
<dbReference type="GeneID" id="30997516"/>
<comment type="similarity">
    <text evidence="3 11">Belongs to the protoporphyrinogen/coproporphyrinogen oxidase family. Protoporphyrinogen oxidase subfamily.</text>
</comment>
<evidence type="ECO:0000256" key="4">
    <source>
        <dbReference type="ARBA" id="ARBA00012867"/>
    </source>
</evidence>
<dbReference type="Proteomes" id="UP000095085">
    <property type="component" value="Unassembled WGS sequence"/>
</dbReference>
<dbReference type="UniPathway" id="UPA00251">
    <property type="reaction ID" value="UER00324"/>
</dbReference>
<reference evidence="13" key="1">
    <citation type="submission" date="2016-05" db="EMBL/GenBank/DDBJ databases">
        <title>Comparative genomics of biotechnologically important yeasts.</title>
        <authorList>
            <consortium name="DOE Joint Genome Institute"/>
            <person name="Riley R."/>
            <person name="Haridas S."/>
            <person name="Wolfe K.H."/>
            <person name="Lopes M.R."/>
            <person name="Hittinger C.T."/>
            <person name="Goker M."/>
            <person name="Salamov A."/>
            <person name="Wisecaver J."/>
            <person name="Long T.M."/>
            <person name="Aerts A.L."/>
            <person name="Barry K."/>
            <person name="Choi C."/>
            <person name="Clum A."/>
            <person name="Coughlan A.Y."/>
            <person name="Deshpande S."/>
            <person name="Douglass A.P."/>
            <person name="Hanson S.J."/>
            <person name="Klenk H.-P."/>
            <person name="Labutti K."/>
            <person name="Lapidus A."/>
            <person name="Lindquist E."/>
            <person name="Lipzen A."/>
            <person name="Meier-Kolthoff J.P."/>
            <person name="Ohm R.A."/>
            <person name="Otillar R.P."/>
            <person name="Pangilinan J."/>
            <person name="Peng Y."/>
            <person name="Rokas A."/>
            <person name="Rosa C.A."/>
            <person name="Scheuner C."/>
            <person name="Sibirny A.A."/>
            <person name="Slot J.C."/>
            <person name="Stielow J.B."/>
            <person name="Sun H."/>
            <person name="Kurtzman C.P."/>
            <person name="Blackwell M."/>
            <person name="Grigoriev I.V."/>
            <person name="Jeffries T.W."/>
        </authorList>
    </citation>
    <scope>NUCLEOTIDE SEQUENCE [LARGE SCALE GENOMIC DNA]</scope>
    <source>
        <strain evidence="13">NRRL Y-1933</strain>
    </source>
</reference>
<dbReference type="InterPro" id="IPR050464">
    <property type="entry name" value="Zeta_carotene_desat/Oxidored"/>
</dbReference>
<comment type="catalytic activity">
    <reaction evidence="10 11">
        <text>protoporphyrinogen IX + 3 O2 = protoporphyrin IX + 3 H2O2</text>
        <dbReference type="Rhea" id="RHEA:25576"/>
        <dbReference type="ChEBI" id="CHEBI:15379"/>
        <dbReference type="ChEBI" id="CHEBI:16240"/>
        <dbReference type="ChEBI" id="CHEBI:57306"/>
        <dbReference type="ChEBI" id="CHEBI:57307"/>
        <dbReference type="EC" id="1.3.3.4"/>
    </reaction>
</comment>
<organism evidence="12 13">
    <name type="scientific">Hyphopichia burtonii NRRL Y-1933</name>
    <dbReference type="NCBI Taxonomy" id="984485"/>
    <lineage>
        <taxon>Eukaryota</taxon>
        <taxon>Fungi</taxon>
        <taxon>Dikarya</taxon>
        <taxon>Ascomycota</taxon>
        <taxon>Saccharomycotina</taxon>
        <taxon>Pichiomycetes</taxon>
        <taxon>Debaryomycetaceae</taxon>
        <taxon>Hyphopichia</taxon>
    </lineage>
</organism>
<dbReference type="NCBIfam" id="TIGR00562">
    <property type="entry name" value="proto_IX_ox"/>
    <property type="match status" value="1"/>
</dbReference>
<dbReference type="InterPro" id="IPR036188">
    <property type="entry name" value="FAD/NAD-bd_sf"/>
</dbReference>
<dbReference type="SUPFAM" id="SSF54373">
    <property type="entry name" value="FAD-linked reductases, C-terminal domain"/>
    <property type="match status" value="1"/>
</dbReference>
<evidence type="ECO:0000256" key="6">
    <source>
        <dbReference type="ARBA" id="ARBA00022827"/>
    </source>
</evidence>
<evidence type="ECO:0000256" key="5">
    <source>
        <dbReference type="ARBA" id="ARBA00022630"/>
    </source>
</evidence>
<dbReference type="AlphaFoldDB" id="A0A1E4RPE5"/>
<dbReference type="InterPro" id="IPR004572">
    <property type="entry name" value="Protoporphyrinogen_oxidase"/>
</dbReference>
<proteinExistence type="inferred from homology"/>
<evidence type="ECO:0000313" key="12">
    <source>
        <dbReference type="EMBL" id="ODV69143.1"/>
    </source>
</evidence>
<name>A0A1E4RPE5_9ASCO</name>
<evidence type="ECO:0000256" key="2">
    <source>
        <dbReference type="ARBA" id="ARBA00005073"/>
    </source>
</evidence>
<dbReference type="GO" id="GO:0006782">
    <property type="term" value="P:protoporphyrinogen IX biosynthetic process"/>
    <property type="evidence" value="ECO:0007669"/>
    <property type="project" value="UniProtKB-UniRule"/>
</dbReference>
<dbReference type="STRING" id="984485.A0A1E4RPE5"/>
<dbReference type="PANTHER" id="PTHR42923">
    <property type="entry name" value="PROTOPORPHYRINOGEN OXIDASE"/>
    <property type="match status" value="1"/>
</dbReference>
<dbReference type="Gene3D" id="3.50.50.60">
    <property type="entry name" value="FAD/NAD(P)-binding domain"/>
    <property type="match status" value="1"/>
</dbReference>
<evidence type="ECO:0000256" key="1">
    <source>
        <dbReference type="ARBA" id="ARBA00002600"/>
    </source>
</evidence>
<evidence type="ECO:0000256" key="8">
    <source>
        <dbReference type="ARBA" id="ARBA00023133"/>
    </source>
</evidence>
<keyword evidence="8 11" id="KW-0350">Heme biosynthesis</keyword>
<evidence type="ECO:0000256" key="10">
    <source>
        <dbReference type="ARBA" id="ARBA00047554"/>
    </source>
</evidence>
<keyword evidence="6 11" id="KW-0274">FAD</keyword>
<dbReference type="EMBL" id="KV454539">
    <property type="protein sequence ID" value="ODV69143.1"/>
    <property type="molecule type" value="Genomic_DNA"/>
</dbReference>
<evidence type="ECO:0000256" key="9">
    <source>
        <dbReference type="ARBA" id="ARBA00023244"/>
    </source>
</evidence>
<gene>
    <name evidence="12" type="ORF">HYPBUDRAFT_194613</name>
</gene>
<dbReference type="GO" id="GO:0005743">
    <property type="term" value="C:mitochondrial inner membrane"/>
    <property type="evidence" value="ECO:0007669"/>
    <property type="project" value="UniProtKB-SubCell"/>
</dbReference>
<keyword evidence="7 11" id="KW-0560">Oxidoreductase</keyword>
<dbReference type="SUPFAM" id="SSF51905">
    <property type="entry name" value="FAD/NAD(P)-binding domain"/>
    <property type="match status" value="1"/>
</dbReference>
<accession>A0A1E4RPE5</accession>
<sequence length="536" mass="59950">MSLSKIPRNGSVAVIGAGVSGLSFSYFLTKLRPDIKITIFESQKQPGGWIKTINLQQETNEKVLLEKGPRTLRGVSDGTLLIIDILKNIKSTNEIEVMESSSIGNRKYLAGKDHKLVRVPSNFKSAVKFFQNDIFKGGFKSILREPFVRTKLGQNEDQSIREFFKRRFGSTLLCDNILSAIVHGIYAGDVGKLSVRSLFPRLVKLEESGSIIKGMIRSSFLKPEPLNMDKSLKAYESLISPKADLLALKTKLKPFPIIKLQNGLQQFPIKLASYLTKSNPKVTIEYESNIRLVDPKAGLLKNGEKEYKFDHIRSTINTHQFANILQGSNLSKELSKMEYVSIFLANVYVSKTNVLIPKEGNGFGFLVPLLKENPEKLLGVIYDSDNEQNVKGLFNDYKLDNKKTDYEKITIMMGGHFYNKTAIPSPASLLKSIESVLLKYLNVNMQNYNVIIRDEAAIEDKKIPTLNSNDLLISYDIHKNCIPQFNVGYSDLDEKVKTLLSGEFQGRLSLGGMCFGKGVGVPDCVLNGMEDALKLV</sequence>
<evidence type="ECO:0000256" key="3">
    <source>
        <dbReference type="ARBA" id="ARBA00010551"/>
    </source>
</evidence>
<protein>
    <recommendedName>
        <fullName evidence="4 11">Protoporphyrinogen oxidase</fullName>
        <ecNumber evidence="4 11">1.3.3.4</ecNumber>
    </recommendedName>
</protein>
<dbReference type="OrthoDB" id="438553at2759"/>
<keyword evidence="5 11" id="KW-0285">Flavoprotein</keyword>
<comment type="cofactor">
    <cofactor evidence="11">
        <name>FAD</name>
        <dbReference type="ChEBI" id="CHEBI:57692"/>
    </cofactor>
    <text evidence="11">Binds 1 FAD per subunit.</text>
</comment>
<dbReference type="EC" id="1.3.3.4" evidence="4 11"/>
<evidence type="ECO:0000313" key="13">
    <source>
        <dbReference type="Proteomes" id="UP000095085"/>
    </source>
</evidence>
<comment type="function">
    <text evidence="1 11">Catalyzes the 6-electron oxidation of protoporphyrinogen-IX to form protoporphyrin-IX.</text>
</comment>
<dbReference type="RefSeq" id="XP_020078210.1">
    <property type="nucleotide sequence ID" value="XM_020222967.1"/>
</dbReference>
<dbReference type="Pfam" id="PF13450">
    <property type="entry name" value="NAD_binding_8"/>
    <property type="match status" value="1"/>
</dbReference>
<dbReference type="PANTHER" id="PTHR42923:SF3">
    <property type="entry name" value="PROTOPORPHYRINOGEN OXIDASE"/>
    <property type="match status" value="1"/>
</dbReference>